<feature type="domain" description="EF-hand" evidence="18">
    <location>
        <begin position="62"/>
        <end position="97"/>
    </location>
</feature>
<feature type="domain" description="EH" evidence="17">
    <location>
        <begin position="6"/>
        <end position="118"/>
    </location>
</feature>
<dbReference type="Gene3D" id="1.10.238.10">
    <property type="entry name" value="EF-hand"/>
    <property type="match status" value="2"/>
</dbReference>
<dbReference type="Pfam" id="PF12763">
    <property type="entry name" value="EH"/>
    <property type="match status" value="2"/>
</dbReference>
<keyword evidence="12" id="KW-0472">Membrane</keyword>
<protein>
    <recommendedName>
        <fullName evidence="14">Endocytosis protein 3</fullName>
    </recommendedName>
</protein>
<keyword evidence="8" id="KW-0677">Repeat</keyword>
<comment type="subcellular location">
    <subcellularLocation>
        <location evidence="3">Cell membrane</location>
        <topology evidence="3">Peripheral membrane protein</topology>
        <orientation evidence="3">Cytoplasmic side</orientation>
    </subcellularLocation>
    <subcellularLocation>
        <location evidence="2">Cytoplasm</location>
        <location evidence="2">Cytoskeleton</location>
        <location evidence="2">Actin patch</location>
    </subcellularLocation>
    <subcellularLocation>
        <location evidence="1">Endosome membrane</location>
        <topology evidence="1">Peripheral membrane protein</topology>
        <orientation evidence="1">Cytoplasmic side</orientation>
    </subcellularLocation>
</comment>
<dbReference type="Proteomes" id="UP000612746">
    <property type="component" value="Unassembled WGS sequence"/>
</dbReference>
<dbReference type="SMART" id="SM00054">
    <property type="entry name" value="EFh"/>
    <property type="match status" value="1"/>
</dbReference>
<dbReference type="GO" id="GO:0030479">
    <property type="term" value="C:actin cortical patch"/>
    <property type="evidence" value="ECO:0007669"/>
    <property type="project" value="UniProtKB-SubCell"/>
</dbReference>
<evidence type="ECO:0000259" key="17">
    <source>
        <dbReference type="PROSITE" id="PS50031"/>
    </source>
</evidence>
<evidence type="ECO:0000313" key="19">
    <source>
        <dbReference type="EMBL" id="KAG2185113.1"/>
    </source>
</evidence>
<dbReference type="InterPro" id="IPR002048">
    <property type="entry name" value="EF_hand_dom"/>
</dbReference>
<dbReference type="OrthoDB" id="1716625at2759"/>
<comment type="caution">
    <text evidence="19">The sequence shown here is derived from an EMBL/GenBank/DDBJ whole genome shotgun (WGS) entry which is preliminary data.</text>
</comment>
<organism evidence="19 20">
    <name type="scientific">Umbelopsis vinacea</name>
    <dbReference type="NCBI Taxonomy" id="44442"/>
    <lineage>
        <taxon>Eukaryota</taxon>
        <taxon>Fungi</taxon>
        <taxon>Fungi incertae sedis</taxon>
        <taxon>Mucoromycota</taxon>
        <taxon>Mucoromycotina</taxon>
        <taxon>Umbelopsidomycetes</taxon>
        <taxon>Umbelopsidales</taxon>
        <taxon>Umbelopsidaceae</taxon>
        <taxon>Umbelopsis</taxon>
    </lineage>
</organism>
<keyword evidence="6" id="KW-0963">Cytoplasm</keyword>
<keyword evidence="13" id="KW-0206">Cytoskeleton</keyword>
<feature type="region of interest" description="Disordered" evidence="16">
    <location>
        <begin position="124"/>
        <end position="171"/>
    </location>
</feature>
<evidence type="ECO:0000256" key="5">
    <source>
        <dbReference type="ARBA" id="ARBA00022475"/>
    </source>
</evidence>
<dbReference type="GO" id="GO:0005886">
    <property type="term" value="C:plasma membrane"/>
    <property type="evidence" value="ECO:0007669"/>
    <property type="project" value="UniProtKB-SubCell"/>
</dbReference>
<keyword evidence="9" id="KW-0967">Endosome</keyword>
<dbReference type="InterPro" id="IPR013182">
    <property type="entry name" value="DUF1720"/>
</dbReference>
<dbReference type="Pfam" id="PF12761">
    <property type="entry name" value="End3"/>
    <property type="match status" value="1"/>
</dbReference>
<accession>A0A8H7Q4F2</accession>
<dbReference type="PROSITE" id="PS50031">
    <property type="entry name" value="EH"/>
    <property type="match status" value="2"/>
</dbReference>
<dbReference type="InterPro" id="IPR011992">
    <property type="entry name" value="EF-hand-dom_pair"/>
</dbReference>
<reference evidence="19" key="1">
    <citation type="submission" date="2020-12" db="EMBL/GenBank/DDBJ databases">
        <title>Metabolic potential, ecology and presence of endohyphal bacteria is reflected in genomic diversity of Mucoromycotina.</title>
        <authorList>
            <person name="Muszewska A."/>
            <person name="Okrasinska A."/>
            <person name="Steczkiewicz K."/>
            <person name="Drgas O."/>
            <person name="Orlowska M."/>
            <person name="Perlinska-Lenart U."/>
            <person name="Aleksandrzak-Piekarczyk T."/>
            <person name="Szatraj K."/>
            <person name="Zielenkiewicz U."/>
            <person name="Pilsyk S."/>
            <person name="Malc E."/>
            <person name="Mieczkowski P."/>
            <person name="Kruszewska J.S."/>
            <person name="Biernat P."/>
            <person name="Pawlowska J."/>
        </authorList>
    </citation>
    <scope>NUCLEOTIDE SEQUENCE</scope>
    <source>
        <strain evidence="19">WA0000051536</strain>
    </source>
</reference>
<evidence type="ECO:0000259" key="18">
    <source>
        <dbReference type="PROSITE" id="PS50222"/>
    </source>
</evidence>
<keyword evidence="11 15" id="KW-0175">Coiled coil</keyword>
<keyword evidence="20" id="KW-1185">Reference proteome</keyword>
<evidence type="ECO:0000256" key="10">
    <source>
        <dbReference type="ARBA" id="ARBA00022837"/>
    </source>
</evidence>
<dbReference type="GO" id="GO:0010008">
    <property type="term" value="C:endosome membrane"/>
    <property type="evidence" value="ECO:0007669"/>
    <property type="project" value="UniProtKB-SubCell"/>
</dbReference>
<feature type="compositionally biased region" description="Low complexity" evidence="16">
    <location>
        <begin position="125"/>
        <end position="171"/>
    </location>
</feature>
<feature type="domain" description="EH" evidence="17">
    <location>
        <begin position="198"/>
        <end position="279"/>
    </location>
</feature>
<keyword evidence="10" id="KW-0106">Calcium</keyword>
<dbReference type="SUPFAM" id="SSF47473">
    <property type="entry name" value="EF-hand"/>
    <property type="match status" value="2"/>
</dbReference>
<dbReference type="SMART" id="SM00027">
    <property type="entry name" value="EH"/>
    <property type="match status" value="2"/>
</dbReference>
<evidence type="ECO:0000256" key="7">
    <source>
        <dbReference type="ARBA" id="ARBA00022583"/>
    </source>
</evidence>
<evidence type="ECO:0000256" key="2">
    <source>
        <dbReference type="ARBA" id="ARBA00004134"/>
    </source>
</evidence>
<keyword evidence="5" id="KW-1003">Cell membrane</keyword>
<dbReference type="Pfam" id="PF08226">
    <property type="entry name" value="DUF1720"/>
    <property type="match status" value="1"/>
</dbReference>
<evidence type="ECO:0000256" key="16">
    <source>
        <dbReference type="SAM" id="MobiDB-lite"/>
    </source>
</evidence>
<evidence type="ECO:0000256" key="9">
    <source>
        <dbReference type="ARBA" id="ARBA00022753"/>
    </source>
</evidence>
<feature type="compositionally biased region" description="Polar residues" evidence="16">
    <location>
        <begin position="304"/>
        <end position="313"/>
    </location>
</feature>
<sequence>MFSQAELSKYAEIFQAQGQVNGFLAGKNTFASLLTSPYSHHVPPTFIIQGATARTMFLNSGLPVNKLEKIWDLSDMDNDGQLDFDEFCVAMHLTYDSLNGGNPPASLPPQLIPNNKRHLVGNSVTPQMTGYQQPQQTGYQAGYQQPQPTGFQNPQQTGYQQPQPTGYQQQQYTGVPSQYTGFSAAQQKEFDWGITPQDLNTYGNIYNKYANASGKVRFSQMEDFYSTLPVTRQDLSSAWSLVDVNHAQALTRDQCLVYFHVLNERSRGARIPSELPQDLKSAFAGEYAADLGDRPGSGTGARKGNSTSMSKSAQLADSYVNRLGVASTTLSSKGSTVRGGKYDEEDLLKRELAELQDKVRDAEENAKRSSDSGVAFSARPLKEQFQALYDYKLRQLTEKSDLEEKTRKQERDIETARDAVRRLSRIVDEVRDRKRELETLLEERRYELQKTQRLIDTERL</sequence>
<dbReference type="EMBL" id="JAEPRA010000005">
    <property type="protein sequence ID" value="KAG2185113.1"/>
    <property type="molecule type" value="Genomic_DNA"/>
</dbReference>
<evidence type="ECO:0000256" key="13">
    <source>
        <dbReference type="ARBA" id="ARBA00023212"/>
    </source>
</evidence>
<dbReference type="GO" id="GO:0016197">
    <property type="term" value="P:endosomal transport"/>
    <property type="evidence" value="ECO:0007669"/>
    <property type="project" value="TreeGrafter"/>
</dbReference>
<dbReference type="GO" id="GO:0007015">
    <property type="term" value="P:actin filament organization"/>
    <property type="evidence" value="ECO:0007669"/>
    <property type="project" value="InterPro"/>
</dbReference>
<evidence type="ECO:0000256" key="1">
    <source>
        <dbReference type="ARBA" id="ARBA00004125"/>
    </source>
</evidence>
<proteinExistence type="inferred from homology"/>
<dbReference type="InterPro" id="IPR000261">
    <property type="entry name" value="EH_dom"/>
</dbReference>
<evidence type="ECO:0000256" key="8">
    <source>
        <dbReference type="ARBA" id="ARBA00022737"/>
    </source>
</evidence>
<evidence type="ECO:0000313" key="20">
    <source>
        <dbReference type="Proteomes" id="UP000612746"/>
    </source>
</evidence>
<dbReference type="PANTHER" id="PTHR11216">
    <property type="entry name" value="EH DOMAIN"/>
    <property type="match status" value="1"/>
</dbReference>
<evidence type="ECO:0000256" key="6">
    <source>
        <dbReference type="ARBA" id="ARBA00022490"/>
    </source>
</evidence>
<name>A0A8H7Q4F2_9FUNG</name>
<evidence type="ECO:0000256" key="4">
    <source>
        <dbReference type="ARBA" id="ARBA00009909"/>
    </source>
</evidence>
<dbReference type="GO" id="GO:0006897">
    <property type="term" value="P:endocytosis"/>
    <property type="evidence" value="ECO:0007669"/>
    <property type="project" value="UniProtKB-KW"/>
</dbReference>
<feature type="coiled-coil region" evidence="15">
    <location>
        <begin position="399"/>
        <end position="447"/>
    </location>
</feature>
<feature type="region of interest" description="Disordered" evidence="16">
    <location>
        <begin position="290"/>
        <end position="313"/>
    </location>
</feature>
<evidence type="ECO:0000256" key="12">
    <source>
        <dbReference type="ARBA" id="ARBA00023136"/>
    </source>
</evidence>
<evidence type="ECO:0000256" key="14">
    <source>
        <dbReference type="ARBA" id="ARBA00029684"/>
    </source>
</evidence>
<dbReference type="PROSITE" id="PS50222">
    <property type="entry name" value="EF_HAND_2"/>
    <property type="match status" value="1"/>
</dbReference>
<comment type="similarity">
    <text evidence="4">Belongs to the END3 family.</text>
</comment>
<evidence type="ECO:0000256" key="15">
    <source>
        <dbReference type="SAM" id="Coils"/>
    </source>
</evidence>
<dbReference type="GO" id="GO:0005509">
    <property type="term" value="F:calcium ion binding"/>
    <property type="evidence" value="ECO:0007669"/>
    <property type="project" value="InterPro"/>
</dbReference>
<evidence type="ECO:0000256" key="3">
    <source>
        <dbReference type="ARBA" id="ARBA00004413"/>
    </source>
</evidence>
<evidence type="ECO:0000256" key="11">
    <source>
        <dbReference type="ARBA" id="ARBA00023054"/>
    </source>
</evidence>
<dbReference type="InterPro" id="IPR025604">
    <property type="entry name" value="End3"/>
</dbReference>
<dbReference type="CDD" id="cd00052">
    <property type="entry name" value="EH"/>
    <property type="match status" value="1"/>
</dbReference>
<gene>
    <name evidence="19" type="ORF">INT44_001903</name>
</gene>
<dbReference type="InterPro" id="IPR018247">
    <property type="entry name" value="EF_Hand_1_Ca_BS"/>
</dbReference>
<dbReference type="AlphaFoldDB" id="A0A8H7Q4F2"/>
<keyword evidence="7" id="KW-0254">Endocytosis</keyword>
<feature type="coiled-coil region" evidence="15">
    <location>
        <begin position="345"/>
        <end position="372"/>
    </location>
</feature>
<dbReference type="PROSITE" id="PS00018">
    <property type="entry name" value="EF_HAND_1"/>
    <property type="match status" value="1"/>
</dbReference>